<gene>
    <name evidence="2" type="ORF">CDAR_84101</name>
</gene>
<sequence>MEKPSYPKAIRKTAGEPNISSHLNNFPDTESLRKVIRRRPLTPSWTLALFFPRHPAEKSGIKNSVFPKMIPRTYHRTKKHFPHTKKALTKKFH</sequence>
<proteinExistence type="predicted"/>
<evidence type="ECO:0000256" key="1">
    <source>
        <dbReference type="SAM" id="MobiDB-lite"/>
    </source>
</evidence>
<reference evidence="2 3" key="1">
    <citation type="submission" date="2021-06" db="EMBL/GenBank/DDBJ databases">
        <title>Caerostris darwini draft genome.</title>
        <authorList>
            <person name="Kono N."/>
            <person name="Arakawa K."/>
        </authorList>
    </citation>
    <scope>NUCLEOTIDE SEQUENCE [LARGE SCALE GENOMIC DNA]</scope>
</reference>
<dbReference type="EMBL" id="BPLQ01010744">
    <property type="protein sequence ID" value="GIY53255.1"/>
    <property type="molecule type" value="Genomic_DNA"/>
</dbReference>
<protein>
    <submittedName>
        <fullName evidence="2">Uncharacterized protein</fullName>
    </submittedName>
</protein>
<evidence type="ECO:0000313" key="3">
    <source>
        <dbReference type="Proteomes" id="UP001054837"/>
    </source>
</evidence>
<feature type="region of interest" description="Disordered" evidence="1">
    <location>
        <begin position="1"/>
        <end position="26"/>
    </location>
</feature>
<dbReference type="Proteomes" id="UP001054837">
    <property type="component" value="Unassembled WGS sequence"/>
</dbReference>
<evidence type="ECO:0000313" key="2">
    <source>
        <dbReference type="EMBL" id="GIY53255.1"/>
    </source>
</evidence>
<comment type="caution">
    <text evidence="2">The sequence shown here is derived from an EMBL/GenBank/DDBJ whole genome shotgun (WGS) entry which is preliminary data.</text>
</comment>
<name>A0AAV4U696_9ARAC</name>
<dbReference type="AlphaFoldDB" id="A0AAV4U696"/>
<accession>A0AAV4U696</accession>
<organism evidence="2 3">
    <name type="scientific">Caerostris darwini</name>
    <dbReference type="NCBI Taxonomy" id="1538125"/>
    <lineage>
        <taxon>Eukaryota</taxon>
        <taxon>Metazoa</taxon>
        <taxon>Ecdysozoa</taxon>
        <taxon>Arthropoda</taxon>
        <taxon>Chelicerata</taxon>
        <taxon>Arachnida</taxon>
        <taxon>Araneae</taxon>
        <taxon>Araneomorphae</taxon>
        <taxon>Entelegynae</taxon>
        <taxon>Araneoidea</taxon>
        <taxon>Araneidae</taxon>
        <taxon>Caerostris</taxon>
    </lineage>
</organism>
<keyword evidence="3" id="KW-1185">Reference proteome</keyword>